<gene>
    <name evidence="3" type="ORF">SAMN04489835_0149</name>
</gene>
<feature type="region of interest" description="Disordered" evidence="1">
    <location>
        <begin position="1"/>
        <end position="39"/>
    </location>
</feature>
<dbReference type="RefSeq" id="WP_173839560.1">
    <property type="nucleotide sequence ID" value="NZ_LT629971.1"/>
</dbReference>
<evidence type="ECO:0000256" key="1">
    <source>
        <dbReference type="SAM" id="MobiDB-lite"/>
    </source>
</evidence>
<evidence type="ECO:0000256" key="2">
    <source>
        <dbReference type="SAM" id="Phobius"/>
    </source>
</evidence>
<keyword evidence="2" id="KW-0812">Transmembrane</keyword>
<dbReference type="AlphaFoldDB" id="A0A1H6IC28"/>
<reference evidence="4" key="1">
    <citation type="submission" date="2016-10" db="EMBL/GenBank/DDBJ databases">
        <authorList>
            <person name="Varghese N."/>
            <person name="Submissions S."/>
        </authorList>
    </citation>
    <scope>NUCLEOTIDE SEQUENCE [LARGE SCALE GENOMIC DNA]</scope>
    <source>
        <strain evidence="4">DSM 45405</strain>
    </source>
</reference>
<dbReference type="EMBL" id="LT629971">
    <property type="protein sequence ID" value="SEH46837.1"/>
    <property type="molecule type" value="Genomic_DNA"/>
</dbReference>
<sequence>MNPEDDPEARIRQLEQPLAGYATELGSTESAPTSALPPPVYTGPYDQSPYTAPPFGVAYPRIEKSGPPIGLIMGLIAVVFVLILGGIGAVVWMMSSNTGGRPGIVSGSSGDNDEWTFAPTWTMPSVPSEVAPSDEPPQVAVAPAGGSYSVSGVDNVETIECNGSNISVSGVNNTVTLRGHCLSVNVSGVENKVDVRSADRISASGFDNEVRYHEGQPEITVTSRNVVALG</sequence>
<proteinExistence type="predicted"/>
<keyword evidence="4" id="KW-1185">Reference proteome</keyword>
<dbReference type="InterPro" id="IPR021417">
    <property type="entry name" value="DUF3060"/>
</dbReference>
<evidence type="ECO:0000313" key="4">
    <source>
        <dbReference type="Proteomes" id="UP000182915"/>
    </source>
</evidence>
<keyword evidence="2" id="KW-0472">Membrane</keyword>
<evidence type="ECO:0000313" key="3">
    <source>
        <dbReference type="EMBL" id="SEH46837.1"/>
    </source>
</evidence>
<accession>A0A1H6IC28</accession>
<evidence type="ECO:0008006" key="5">
    <source>
        <dbReference type="Google" id="ProtNLM"/>
    </source>
</evidence>
<keyword evidence="2" id="KW-1133">Transmembrane helix</keyword>
<protein>
    <recommendedName>
        <fullName evidence="5">DUF3060 domain-containing protein</fullName>
    </recommendedName>
</protein>
<dbReference type="Proteomes" id="UP000182915">
    <property type="component" value="Chromosome I"/>
</dbReference>
<feature type="transmembrane region" description="Helical" evidence="2">
    <location>
        <begin position="69"/>
        <end position="92"/>
    </location>
</feature>
<dbReference type="STRING" id="370526.SAMN04489835_0149"/>
<name>A0A1H6IC28_MYCRU</name>
<organism evidence="3 4">
    <name type="scientific">Mycolicibacterium rutilum</name>
    <name type="common">Mycobacterium rutilum</name>
    <dbReference type="NCBI Taxonomy" id="370526"/>
    <lineage>
        <taxon>Bacteria</taxon>
        <taxon>Bacillati</taxon>
        <taxon>Actinomycetota</taxon>
        <taxon>Actinomycetes</taxon>
        <taxon>Mycobacteriales</taxon>
        <taxon>Mycobacteriaceae</taxon>
        <taxon>Mycolicibacterium</taxon>
    </lineage>
</organism>
<dbReference type="Pfam" id="PF11259">
    <property type="entry name" value="DUF3060"/>
    <property type="match status" value="1"/>
</dbReference>